<keyword evidence="5" id="KW-0325">Glycoprotein</keyword>
<evidence type="ECO:0000256" key="5">
    <source>
        <dbReference type="ARBA" id="ARBA00023180"/>
    </source>
</evidence>
<dbReference type="EMBL" id="CAAALY010022601">
    <property type="protein sequence ID" value="VEL14868.1"/>
    <property type="molecule type" value="Genomic_DNA"/>
</dbReference>
<dbReference type="Proteomes" id="UP000784294">
    <property type="component" value="Unassembled WGS sequence"/>
</dbReference>
<gene>
    <name evidence="7" type="ORF">PXEA_LOCUS8308</name>
</gene>
<keyword evidence="4 6" id="KW-0472">Membrane</keyword>
<evidence type="ECO:0000256" key="4">
    <source>
        <dbReference type="ARBA" id="ARBA00023136"/>
    </source>
</evidence>
<evidence type="ECO:0000313" key="7">
    <source>
        <dbReference type="EMBL" id="VEL14868.1"/>
    </source>
</evidence>
<accession>A0A3S5AF43</accession>
<dbReference type="AlphaFoldDB" id="A0A3S5AF43"/>
<protein>
    <submittedName>
        <fullName evidence="7">Uncharacterized protein</fullName>
    </submittedName>
</protein>
<comment type="subcellular location">
    <subcellularLocation>
        <location evidence="1">Membrane</location>
        <topology evidence="1">Multi-pass membrane protein</topology>
    </subcellularLocation>
</comment>
<feature type="transmembrane region" description="Helical" evidence="6">
    <location>
        <begin position="20"/>
        <end position="51"/>
    </location>
</feature>
<dbReference type="OrthoDB" id="193905at2759"/>
<evidence type="ECO:0000256" key="3">
    <source>
        <dbReference type="ARBA" id="ARBA00022989"/>
    </source>
</evidence>
<dbReference type="GO" id="GO:0007224">
    <property type="term" value="P:smoothened signaling pathway"/>
    <property type="evidence" value="ECO:0007669"/>
    <property type="project" value="TreeGrafter"/>
</dbReference>
<dbReference type="PANTHER" id="PTHR45951:SF3">
    <property type="entry name" value="PROTEIN DISPATCHED"/>
    <property type="match status" value="1"/>
</dbReference>
<organism evidence="7 8">
    <name type="scientific">Protopolystoma xenopodis</name>
    <dbReference type="NCBI Taxonomy" id="117903"/>
    <lineage>
        <taxon>Eukaryota</taxon>
        <taxon>Metazoa</taxon>
        <taxon>Spiralia</taxon>
        <taxon>Lophotrochozoa</taxon>
        <taxon>Platyhelminthes</taxon>
        <taxon>Monogenea</taxon>
        <taxon>Polyopisthocotylea</taxon>
        <taxon>Polystomatidea</taxon>
        <taxon>Polystomatidae</taxon>
        <taxon>Protopolystoma</taxon>
    </lineage>
</organism>
<name>A0A3S5AF43_9PLAT</name>
<comment type="caution">
    <text evidence="7">The sequence shown here is derived from an EMBL/GenBank/DDBJ whole genome shotgun (WGS) entry which is preliminary data.</text>
</comment>
<dbReference type="SUPFAM" id="SSF82866">
    <property type="entry name" value="Multidrug efflux transporter AcrB transmembrane domain"/>
    <property type="match status" value="1"/>
</dbReference>
<dbReference type="PANTHER" id="PTHR45951">
    <property type="entry name" value="PROTEIN DISPATCHED-RELATED"/>
    <property type="match status" value="1"/>
</dbReference>
<dbReference type="GO" id="GO:0016020">
    <property type="term" value="C:membrane"/>
    <property type="evidence" value="ECO:0007669"/>
    <property type="project" value="UniProtKB-SubCell"/>
</dbReference>
<keyword evidence="3 6" id="KW-1133">Transmembrane helix</keyword>
<evidence type="ECO:0000256" key="2">
    <source>
        <dbReference type="ARBA" id="ARBA00022692"/>
    </source>
</evidence>
<dbReference type="Gene3D" id="1.20.1640.10">
    <property type="entry name" value="Multidrug efflux transporter AcrB transmembrane domain"/>
    <property type="match status" value="1"/>
</dbReference>
<keyword evidence="8" id="KW-1185">Reference proteome</keyword>
<keyword evidence="2 6" id="KW-0812">Transmembrane</keyword>
<dbReference type="GO" id="GO:0022857">
    <property type="term" value="F:transmembrane transporter activity"/>
    <property type="evidence" value="ECO:0007669"/>
    <property type="project" value="TreeGrafter"/>
</dbReference>
<proteinExistence type="predicted"/>
<feature type="transmembrane region" description="Helical" evidence="6">
    <location>
        <begin position="71"/>
        <end position="98"/>
    </location>
</feature>
<reference evidence="7" key="1">
    <citation type="submission" date="2018-11" db="EMBL/GenBank/DDBJ databases">
        <authorList>
            <consortium name="Pathogen Informatics"/>
        </authorList>
    </citation>
    <scope>NUCLEOTIDE SEQUENCE</scope>
</reference>
<sequence>MDYGDYEDLMLSYMIKDTRWLCLGLFMLIGFLVIASRSFLIPLVCAVGLLWSAVVSYRIYALLVDADRLPLINMLGFVLLLGLGTDDTLVYCQVNLLLRHTLMVWTR</sequence>
<evidence type="ECO:0000256" key="1">
    <source>
        <dbReference type="ARBA" id="ARBA00004141"/>
    </source>
</evidence>
<evidence type="ECO:0000313" key="8">
    <source>
        <dbReference type="Proteomes" id="UP000784294"/>
    </source>
</evidence>
<dbReference type="InterPro" id="IPR052081">
    <property type="entry name" value="Dispatched_Hh_regulator"/>
</dbReference>
<evidence type="ECO:0000256" key="6">
    <source>
        <dbReference type="SAM" id="Phobius"/>
    </source>
</evidence>